<protein>
    <recommendedName>
        <fullName evidence="3">amidase</fullName>
        <ecNumber evidence="3">3.5.1.4</ecNumber>
    </recommendedName>
</protein>
<comment type="catalytic activity">
    <reaction evidence="1">
        <text>a monocarboxylic acid amide + H2O = a monocarboxylate + NH4(+)</text>
        <dbReference type="Rhea" id="RHEA:12020"/>
        <dbReference type="ChEBI" id="CHEBI:15377"/>
        <dbReference type="ChEBI" id="CHEBI:28938"/>
        <dbReference type="ChEBI" id="CHEBI:35757"/>
        <dbReference type="ChEBI" id="CHEBI:83628"/>
        <dbReference type="EC" id="3.5.1.4"/>
    </reaction>
</comment>
<comment type="caution">
    <text evidence="8">The sequence shown here is derived from an EMBL/GenBank/DDBJ whole genome shotgun (WGS) entry which is preliminary data.</text>
</comment>
<dbReference type="EC" id="3.5.1.4" evidence="3"/>
<dbReference type="Proteomes" id="UP001050691">
    <property type="component" value="Unassembled WGS sequence"/>
</dbReference>
<dbReference type="PANTHER" id="PTHR46072">
    <property type="entry name" value="AMIDASE-RELATED-RELATED"/>
    <property type="match status" value="1"/>
</dbReference>
<proteinExistence type="inferred from homology"/>
<dbReference type="InterPro" id="IPR023631">
    <property type="entry name" value="Amidase_dom"/>
</dbReference>
<dbReference type="Gene3D" id="3.90.1300.10">
    <property type="entry name" value="Amidase signature (AS) domain"/>
    <property type="match status" value="1"/>
</dbReference>
<feature type="active site" description="Charge relay system" evidence="5">
    <location>
        <position position="163"/>
    </location>
</feature>
<feature type="binding site" evidence="6">
    <location>
        <position position="213"/>
    </location>
    <ligand>
        <name>substrate</name>
    </ligand>
</feature>
<keyword evidence="4" id="KW-0378">Hydrolase</keyword>
<evidence type="ECO:0000259" key="7">
    <source>
        <dbReference type="Pfam" id="PF01425"/>
    </source>
</evidence>
<name>A0AAV5AHL7_9AGAM</name>
<evidence type="ECO:0000256" key="3">
    <source>
        <dbReference type="ARBA" id="ARBA00012922"/>
    </source>
</evidence>
<evidence type="ECO:0000313" key="9">
    <source>
        <dbReference type="Proteomes" id="UP001050691"/>
    </source>
</evidence>
<dbReference type="Pfam" id="PF01425">
    <property type="entry name" value="Amidase"/>
    <property type="match status" value="1"/>
</dbReference>
<feature type="domain" description="Amidase" evidence="7">
    <location>
        <begin position="107"/>
        <end position="576"/>
    </location>
</feature>
<dbReference type="PROSITE" id="PS00571">
    <property type="entry name" value="AMIDASES"/>
    <property type="match status" value="1"/>
</dbReference>
<accession>A0AAV5AHL7</accession>
<evidence type="ECO:0000256" key="1">
    <source>
        <dbReference type="ARBA" id="ARBA00001311"/>
    </source>
</evidence>
<evidence type="ECO:0000313" key="8">
    <source>
        <dbReference type="EMBL" id="GJJ13237.1"/>
    </source>
</evidence>
<dbReference type="AlphaFoldDB" id="A0AAV5AHL7"/>
<feature type="binding site" evidence="6">
    <location>
        <position position="239"/>
    </location>
    <ligand>
        <name>substrate</name>
    </ligand>
</feature>
<feature type="active site" description="Charge relay system" evidence="5">
    <location>
        <position position="239"/>
    </location>
</feature>
<comment type="similarity">
    <text evidence="2">Belongs to the amidase family.</text>
</comment>
<reference evidence="8" key="1">
    <citation type="submission" date="2021-10" db="EMBL/GenBank/DDBJ databases">
        <title>De novo Genome Assembly of Clathrus columnatus (Basidiomycota, Fungi) Using Illumina and Nanopore Sequence Data.</title>
        <authorList>
            <person name="Ogiso-Tanaka E."/>
            <person name="Itagaki H."/>
            <person name="Hosoya T."/>
            <person name="Hosaka K."/>
        </authorList>
    </citation>
    <scope>NUCLEOTIDE SEQUENCE</scope>
    <source>
        <strain evidence="8">MO-923</strain>
    </source>
</reference>
<evidence type="ECO:0000256" key="6">
    <source>
        <dbReference type="PIRSR" id="PIRSR001221-2"/>
    </source>
</evidence>
<evidence type="ECO:0000256" key="4">
    <source>
        <dbReference type="ARBA" id="ARBA00022801"/>
    </source>
</evidence>
<dbReference type="EMBL" id="BPWL01000008">
    <property type="protein sequence ID" value="GJJ13237.1"/>
    <property type="molecule type" value="Genomic_DNA"/>
</dbReference>
<gene>
    <name evidence="8" type="ORF">Clacol_007488</name>
</gene>
<sequence length="590" mass="64573">MPHVVISPFDNMSPDTNVITRINGFSTNGITNDYLQWKKVAAAKQMQREKILSNYLAWRVREDIPLEIKNVSSYALHALTDREKGIINQDATGLAEMLRFGHYSALEVTTAYCKVATAAQDLTNCLTEILFEEAFQRAKELDDYFLRTGQTVGPLHGVPVSIKDHILLKGHDTSSGYIEWAFKTKAETDAVAVRILREAGAVFYVKTANPQSLLSLETNNNVWGRTLNPFNRNSTPGGSSGGEGALIAVRGSPFGLGTDIGGSIRVPAVHSGIYGFKASVARLPHAGSHDGMDAIVGVLGPMTHSARDLSLFCKIMLDAKPWLVEAPLLEIPWRQEIADGLTLPSKLSFGIIWDDGVVAPHPPLVQALQLVKSALIAAGHEVIDWIPRNHQQGWDLISQLYLLDAGKEYKETLLAAGEPAVQQTEWILSHAKDKPYSVGEIFQLNLAREKFRADALGHWNETKTRTTTGRAVDGIISPVAPSLAPPHDTTVSWTYTSHWNLLDYPAAVFPMGRYNGSGNSSGSGDVVATPPKLGLAPRNETEAFVHKQWNDDPNQSIGLPVGLQLIGRRHNEEKVLAMLAIVEKALAERK</sequence>
<dbReference type="GO" id="GO:0004040">
    <property type="term" value="F:amidase activity"/>
    <property type="evidence" value="ECO:0007669"/>
    <property type="project" value="UniProtKB-EC"/>
</dbReference>
<feature type="active site" description="Acyl-ester intermediate" evidence="5">
    <location>
        <position position="263"/>
    </location>
</feature>
<feature type="binding site" evidence="6">
    <location>
        <begin position="260"/>
        <end position="263"/>
    </location>
    <ligand>
        <name>substrate</name>
    </ligand>
</feature>
<keyword evidence="9" id="KW-1185">Reference proteome</keyword>
<dbReference type="InterPro" id="IPR036928">
    <property type="entry name" value="AS_sf"/>
</dbReference>
<dbReference type="PIRSF" id="PIRSF001221">
    <property type="entry name" value="Amidase_fungi"/>
    <property type="match status" value="1"/>
</dbReference>
<organism evidence="8 9">
    <name type="scientific">Clathrus columnatus</name>
    <dbReference type="NCBI Taxonomy" id="1419009"/>
    <lineage>
        <taxon>Eukaryota</taxon>
        <taxon>Fungi</taxon>
        <taxon>Dikarya</taxon>
        <taxon>Basidiomycota</taxon>
        <taxon>Agaricomycotina</taxon>
        <taxon>Agaricomycetes</taxon>
        <taxon>Phallomycetidae</taxon>
        <taxon>Phallales</taxon>
        <taxon>Clathraceae</taxon>
        <taxon>Clathrus</taxon>
    </lineage>
</organism>
<dbReference type="InterPro" id="IPR020556">
    <property type="entry name" value="Amidase_CS"/>
</dbReference>
<evidence type="ECO:0000256" key="5">
    <source>
        <dbReference type="PIRSR" id="PIRSR001221-1"/>
    </source>
</evidence>
<evidence type="ECO:0000256" key="2">
    <source>
        <dbReference type="ARBA" id="ARBA00009199"/>
    </source>
</evidence>
<dbReference type="SUPFAM" id="SSF75304">
    <property type="entry name" value="Amidase signature (AS) enzymes"/>
    <property type="match status" value="1"/>
</dbReference>